<reference evidence="1" key="2">
    <citation type="journal article" date="2015" name="Data Brief">
        <title>Shoot transcriptome of the giant reed, Arundo donax.</title>
        <authorList>
            <person name="Barrero R.A."/>
            <person name="Guerrero F.D."/>
            <person name="Moolhuijzen P."/>
            <person name="Goolsby J.A."/>
            <person name="Tidwell J."/>
            <person name="Bellgard S.E."/>
            <person name="Bellgard M.I."/>
        </authorList>
    </citation>
    <scope>NUCLEOTIDE SEQUENCE</scope>
    <source>
        <tissue evidence="1">Shoot tissue taken approximately 20 cm above the soil surface</tissue>
    </source>
</reference>
<evidence type="ECO:0000313" key="1">
    <source>
        <dbReference type="EMBL" id="JAD63283.1"/>
    </source>
</evidence>
<accession>A0A0A9BM94</accession>
<sequence>MLTIDQLASLCYHANDLR</sequence>
<name>A0A0A9BM94_ARUDO</name>
<dbReference type="AlphaFoldDB" id="A0A0A9BM94"/>
<protein>
    <submittedName>
        <fullName evidence="1">Uncharacterized protein</fullName>
    </submittedName>
</protein>
<dbReference type="EMBL" id="GBRH01234612">
    <property type="protein sequence ID" value="JAD63283.1"/>
    <property type="molecule type" value="Transcribed_RNA"/>
</dbReference>
<reference evidence="1" key="1">
    <citation type="submission" date="2014-09" db="EMBL/GenBank/DDBJ databases">
        <authorList>
            <person name="Magalhaes I.L.F."/>
            <person name="Oliveira U."/>
            <person name="Santos F.R."/>
            <person name="Vidigal T.H.D.A."/>
            <person name="Brescovit A.D."/>
            <person name="Santos A.J."/>
        </authorList>
    </citation>
    <scope>NUCLEOTIDE SEQUENCE</scope>
    <source>
        <tissue evidence="1">Shoot tissue taken approximately 20 cm above the soil surface</tissue>
    </source>
</reference>
<organism evidence="1">
    <name type="scientific">Arundo donax</name>
    <name type="common">Giant reed</name>
    <name type="synonym">Donax arundinaceus</name>
    <dbReference type="NCBI Taxonomy" id="35708"/>
    <lineage>
        <taxon>Eukaryota</taxon>
        <taxon>Viridiplantae</taxon>
        <taxon>Streptophyta</taxon>
        <taxon>Embryophyta</taxon>
        <taxon>Tracheophyta</taxon>
        <taxon>Spermatophyta</taxon>
        <taxon>Magnoliopsida</taxon>
        <taxon>Liliopsida</taxon>
        <taxon>Poales</taxon>
        <taxon>Poaceae</taxon>
        <taxon>PACMAD clade</taxon>
        <taxon>Arundinoideae</taxon>
        <taxon>Arundineae</taxon>
        <taxon>Arundo</taxon>
    </lineage>
</organism>
<proteinExistence type="predicted"/>